<keyword evidence="1" id="KW-0472">Membrane</keyword>
<comment type="caution">
    <text evidence="2">The sequence shown here is derived from an EMBL/GenBank/DDBJ whole genome shotgun (WGS) entry which is preliminary data.</text>
</comment>
<proteinExistence type="predicted"/>
<keyword evidence="1" id="KW-0812">Transmembrane</keyword>
<feature type="transmembrane region" description="Helical" evidence="1">
    <location>
        <begin position="23"/>
        <end position="44"/>
    </location>
</feature>
<name>A0A520RZ58_9GAMM</name>
<gene>
    <name evidence="2" type="ORF">EVA68_06830</name>
</gene>
<evidence type="ECO:0000313" key="2">
    <source>
        <dbReference type="EMBL" id="RZO75520.1"/>
    </source>
</evidence>
<organism evidence="2 3">
    <name type="scientific">OM182 bacterium</name>
    <dbReference type="NCBI Taxonomy" id="2510334"/>
    <lineage>
        <taxon>Bacteria</taxon>
        <taxon>Pseudomonadati</taxon>
        <taxon>Pseudomonadota</taxon>
        <taxon>Gammaproteobacteria</taxon>
        <taxon>OMG group</taxon>
        <taxon>OM182 clade</taxon>
    </lineage>
</organism>
<dbReference type="Pfam" id="PF14316">
    <property type="entry name" value="DUF4381"/>
    <property type="match status" value="1"/>
</dbReference>
<dbReference type="EMBL" id="SHAG01000032">
    <property type="protein sequence ID" value="RZO75520.1"/>
    <property type="molecule type" value="Genomic_DNA"/>
</dbReference>
<accession>A0A520RZ58</accession>
<evidence type="ECO:0000256" key="1">
    <source>
        <dbReference type="SAM" id="Phobius"/>
    </source>
</evidence>
<dbReference type="InterPro" id="IPR025489">
    <property type="entry name" value="DUF4381"/>
</dbReference>
<sequence>MDPLANLRDIHLPTMPGFWPPAIGWWLLVIATIITVSLVIFRIYKYWKDNRYRREAIREINQLLIEYNRGCSTSQYIVDLQYLLKRVALTCYQRTDVAHLTGESWVAFLDQTSRGHDFSMGKGQSLIDGHYLKDPDIDVEALHKCSVNWIKRHRKVPIYD</sequence>
<evidence type="ECO:0000313" key="3">
    <source>
        <dbReference type="Proteomes" id="UP000316199"/>
    </source>
</evidence>
<dbReference type="AlphaFoldDB" id="A0A520RZ58"/>
<reference evidence="2 3" key="1">
    <citation type="submission" date="2019-02" db="EMBL/GenBank/DDBJ databases">
        <title>Prokaryotic population dynamics and viral predation in marine succession experiment using metagenomics: the confinement effect.</title>
        <authorList>
            <person name="Haro-Moreno J.M."/>
            <person name="Rodriguez-Valera F."/>
            <person name="Lopez-Perez M."/>
        </authorList>
    </citation>
    <scope>NUCLEOTIDE SEQUENCE [LARGE SCALE GENOMIC DNA]</scope>
    <source>
        <strain evidence="2">MED-G157</strain>
    </source>
</reference>
<protein>
    <submittedName>
        <fullName evidence="2">DUF4381 domain-containing protein</fullName>
    </submittedName>
</protein>
<dbReference type="Proteomes" id="UP000316199">
    <property type="component" value="Unassembled WGS sequence"/>
</dbReference>
<keyword evidence="1" id="KW-1133">Transmembrane helix</keyword>